<dbReference type="SUPFAM" id="SSF49785">
    <property type="entry name" value="Galactose-binding domain-like"/>
    <property type="match status" value="1"/>
</dbReference>
<keyword evidence="2" id="KW-1185">Reference proteome</keyword>
<dbReference type="SMART" id="SM00231">
    <property type="entry name" value="FA58C"/>
    <property type="match status" value="1"/>
</dbReference>
<dbReference type="InterPro" id="IPR000421">
    <property type="entry name" value="FA58C"/>
</dbReference>
<protein>
    <submittedName>
        <fullName evidence="1">Uncharacterized protein</fullName>
    </submittedName>
</protein>
<evidence type="ECO:0000313" key="2">
    <source>
        <dbReference type="Proteomes" id="UP000749559"/>
    </source>
</evidence>
<dbReference type="Pfam" id="PF00754">
    <property type="entry name" value="F5_F8_type_C"/>
    <property type="match status" value="1"/>
</dbReference>
<feature type="non-terminal residue" evidence="1">
    <location>
        <position position="1"/>
    </location>
</feature>
<dbReference type="OrthoDB" id="10028859at2759"/>
<dbReference type="PROSITE" id="PS50022">
    <property type="entry name" value="FA58C_3"/>
    <property type="match status" value="1"/>
</dbReference>
<dbReference type="EMBL" id="CAIIXF020000006">
    <property type="protein sequence ID" value="CAH1787081.1"/>
    <property type="molecule type" value="Genomic_DNA"/>
</dbReference>
<dbReference type="Gene3D" id="2.60.120.260">
    <property type="entry name" value="Galactose-binding domain-like"/>
    <property type="match status" value="1"/>
</dbReference>
<dbReference type="InterPro" id="IPR008979">
    <property type="entry name" value="Galactose-bd-like_sf"/>
</dbReference>
<comment type="caution">
    <text evidence="1">The sequence shown here is derived from an EMBL/GenBank/DDBJ whole genome shotgun (WGS) entry which is preliminary data.</text>
</comment>
<evidence type="ECO:0000313" key="1">
    <source>
        <dbReference type="EMBL" id="CAH1787081.1"/>
    </source>
</evidence>
<gene>
    <name evidence="1" type="ORF">OFUS_LOCUS12855</name>
</gene>
<sequence>LTVNSLSGSEAHIILRNHENGLKNMNLDISVDECIGELLVSGPKYRVPDSAFNASSVWDDLYLPFRARLGTKDDSPYGQGGSWVANSEQENTEQWIQVDLGTVKRVSGVITQGRHVLHSNDEQWVMTEYRILYKRKRQETFRTVRKNRSEKFQGNYDAVTPVLNMFKSVRARFIRINPTAWKGHISLRFDVIGCKYYRPQP</sequence>
<reference evidence="1" key="1">
    <citation type="submission" date="2022-03" db="EMBL/GenBank/DDBJ databases">
        <authorList>
            <person name="Martin C."/>
        </authorList>
    </citation>
    <scope>NUCLEOTIDE SEQUENCE</scope>
</reference>
<dbReference type="PANTHER" id="PTHR24543:SF325">
    <property type="entry name" value="F5_8 TYPE C DOMAIN-CONTAINING PROTEIN"/>
    <property type="match status" value="1"/>
</dbReference>
<dbReference type="Proteomes" id="UP000749559">
    <property type="component" value="Unassembled WGS sequence"/>
</dbReference>
<dbReference type="PROSITE" id="PS01285">
    <property type="entry name" value="FA58C_1"/>
    <property type="match status" value="1"/>
</dbReference>
<dbReference type="PANTHER" id="PTHR24543">
    <property type="entry name" value="MULTICOPPER OXIDASE-RELATED"/>
    <property type="match status" value="1"/>
</dbReference>
<proteinExistence type="predicted"/>
<name>A0A8J1XV56_OWEFU</name>
<dbReference type="CDD" id="cd00057">
    <property type="entry name" value="FA58C"/>
    <property type="match status" value="1"/>
</dbReference>
<organism evidence="1 2">
    <name type="scientific">Owenia fusiformis</name>
    <name type="common">Polychaete worm</name>
    <dbReference type="NCBI Taxonomy" id="6347"/>
    <lineage>
        <taxon>Eukaryota</taxon>
        <taxon>Metazoa</taxon>
        <taxon>Spiralia</taxon>
        <taxon>Lophotrochozoa</taxon>
        <taxon>Annelida</taxon>
        <taxon>Polychaeta</taxon>
        <taxon>Sedentaria</taxon>
        <taxon>Canalipalpata</taxon>
        <taxon>Sabellida</taxon>
        <taxon>Oweniida</taxon>
        <taxon>Oweniidae</taxon>
        <taxon>Owenia</taxon>
    </lineage>
</organism>
<accession>A0A8J1XV56</accession>
<dbReference type="AlphaFoldDB" id="A0A8J1XV56"/>